<organism evidence="8 9">
    <name type="scientific">Undibacterium cyanobacteriorum</name>
    <dbReference type="NCBI Taxonomy" id="3073561"/>
    <lineage>
        <taxon>Bacteria</taxon>
        <taxon>Pseudomonadati</taxon>
        <taxon>Pseudomonadota</taxon>
        <taxon>Betaproteobacteria</taxon>
        <taxon>Burkholderiales</taxon>
        <taxon>Oxalobacteraceae</taxon>
        <taxon>Undibacterium</taxon>
    </lineage>
</organism>
<keyword evidence="2" id="KW-0805">Transcription regulation</keyword>
<keyword evidence="3" id="KW-0731">Sigma factor</keyword>
<dbReference type="InterPro" id="IPR036388">
    <property type="entry name" value="WH-like_DNA-bd_sf"/>
</dbReference>
<dbReference type="InterPro" id="IPR014289">
    <property type="entry name" value="RNA_pol_sigma-24-rel"/>
</dbReference>
<dbReference type="EMBL" id="CP133720">
    <property type="protein sequence ID" value="WMW81106.1"/>
    <property type="molecule type" value="Genomic_DNA"/>
</dbReference>
<dbReference type="InterPro" id="IPR007627">
    <property type="entry name" value="RNA_pol_sigma70_r2"/>
</dbReference>
<dbReference type="Pfam" id="PF04542">
    <property type="entry name" value="Sigma70_r2"/>
    <property type="match status" value="1"/>
</dbReference>
<dbReference type="InterPro" id="IPR039425">
    <property type="entry name" value="RNA_pol_sigma-70-like"/>
</dbReference>
<comment type="similarity">
    <text evidence="1">Belongs to the sigma-70 factor family. ECF subfamily.</text>
</comment>
<dbReference type="NCBIfam" id="TIGR02937">
    <property type="entry name" value="sigma70-ECF"/>
    <property type="match status" value="1"/>
</dbReference>
<evidence type="ECO:0000259" key="7">
    <source>
        <dbReference type="Pfam" id="PF08281"/>
    </source>
</evidence>
<reference evidence="8" key="1">
    <citation type="submission" date="2023-09" db="EMBL/GenBank/DDBJ databases">
        <title>Undibacterium sp. 20NA77.5 isolated from freshwater.</title>
        <authorList>
            <person name="Le V."/>
            <person name="Ko S.-R."/>
            <person name="Ahn C.-Y."/>
            <person name="Oh H.-M."/>
        </authorList>
    </citation>
    <scope>NUCLEOTIDE SEQUENCE</scope>
    <source>
        <strain evidence="8">20NA77.5</strain>
    </source>
</reference>
<sequence>MNELHQQLDAMRPALLRFALLQLRNNTHAEDVVQETLLAVLEKPDSFSGKSSLRTYVIGILKFKIIDLLRLSGREVQIADYCEDDQNEADVIDSLFKADGHTHEEASNWGAPAATLEQKDFFRTLELCIEKLPAQTGRVFMMREWLELSTEEICKELDISSSNLWVLLYRARLRLRECLDLNWFGNSGTASVN</sequence>
<evidence type="ECO:0000256" key="3">
    <source>
        <dbReference type="ARBA" id="ARBA00023082"/>
    </source>
</evidence>
<evidence type="ECO:0000256" key="1">
    <source>
        <dbReference type="ARBA" id="ARBA00010641"/>
    </source>
</evidence>
<protein>
    <submittedName>
        <fullName evidence="8">Sigma-70 family RNA polymerase sigma factor</fullName>
    </submittedName>
</protein>
<dbReference type="Pfam" id="PF08281">
    <property type="entry name" value="Sigma70_r4_2"/>
    <property type="match status" value="1"/>
</dbReference>
<dbReference type="InterPro" id="IPR013324">
    <property type="entry name" value="RNA_pol_sigma_r3/r4-like"/>
</dbReference>
<dbReference type="Gene3D" id="1.10.10.10">
    <property type="entry name" value="Winged helix-like DNA-binding domain superfamily/Winged helix DNA-binding domain"/>
    <property type="match status" value="1"/>
</dbReference>
<evidence type="ECO:0000256" key="2">
    <source>
        <dbReference type="ARBA" id="ARBA00023015"/>
    </source>
</evidence>
<dbReference type="InterPro" id="IPR014284">
    <property type="entry name" value="RNA_pol_sigma-70_dom"/>
</dbReference>
<dbReference type="Proteomes" id="UP001181355">
    <property type="component" value="Chromosome"/>
</dbReference>
<dbReference type="NCBIfam" id="TIGR02943">
    <property type="entry name" value="Sig70_famx1"/>
    <property type="match status" value="1"/>
</dbReference>
<dbReference type="SUPFAM" id="SSF88946">
    <property type="entry name" value="Sigma2 domain of RNA polymerase sigma factors"/>
    <property type="match status" value="1"/>
</dbReference>
<dbReference type="InterPro" id="IPR013325">
    <property type="entry name" value="RNA_pol_sigma_r2"/>
</dbReference>
<evidence type="ECO:0000256" key="4">
    <source>
        <dbReference type="ARBA" id="ARBA00023125"/>
    </source>
</evidence>
<proteinExistence type="inferred from homology"/>
<keyword evidence="4" id="KW-0238">DNA-binding</keyword>
<evidence type="ECO:0000259" key="6">
    <source>
        <dbReference type="Pfam" id="PF04542"/>
    </source>
</evidence>
<dbReference type="SUPFAM" id="SSF88659">
    <property type="entry name" value="Sigma3 and sigma4 domains of RNA polymerase sigma factors"/>
    <property type="match status" value="1"/>
</dbReference>
<name>A0ABY9RJJ2_9BURK</name>
<keyword evidence="5" id="KW-0804">Transcription</keyword>
<evidence type="ECO:0000313" key="9">
    <source>
        <dbReference type="Proteomes" id="UP001181355"/>
    </source>
</evidence>
<dbReference type="PANTHER" id="PTHR43133">
    <property type="entry name" value="RNA POLYMERASE ECF-TYPE SIGMA FACTO"/>
    <property type="match status" value="1"/>
</dbReference>
<accession>A0ABY9RJJ2</accession>
<dbReference type="InterPro" id="IPR013249">
    <property type="entry name" value="RNA_pol_sigma70_r4_t2"/>
</dbReference>
<dbReference type="PANTHER" id="PTHR43133:SF8">
    <property type="entry name" value="RNA POLYMERASE SIGMA FACTOR HI_1459-RELATED"/>
    <property type="match status" value="1"/>
</dbReference>
<dbReference type="RefSeq" id="WP_309482596.1">
    <property type="nucleotide sequence ID" value="NZ_CP133720.1"/>
</dbReference>
<gene>
    <name evidence="8" type="ORF">RF679_02200</name>
</gene>
<evidence type="ECO:0000313" key="8">
    <source>
        <dbReference type="EMBL" id="WMW81106.1"/>
    </source>
</evidence>
<evidence type="ECO:0000256" key="5">
    <source>
        <dbReference type="ARBA" id="ARBA00023163"/>
    </source>
</evidence>
<feature type="domain" description="RNA polymerase sigma factor 70 region 4 type 2" evidence="7">
    <location>
        <begin position="124"/>
        <end position="175"/>
    </location>
</feature>
<keyword evidence="9" id="KW-1185">Reference proteome</keyword>
<dbReference type="NCBIfam" id="NF009173">
    <property type="entry name" value="PRK12520.1"/>
    <property type="match status" value="1"/>
</dbReference>
<dbReference type="Gene3D" id="1.10.1740.10">
    <property type="match status" value="1"/>
</dbReference>
<feature type="domain" description="RNA polymerase sigma-70 region 2" evidence="6">
    <location>
        <begin position="10"/>
        <end position="73"/>
    </location>
</feature>